<evidence type="ECO:0000259" key="1">
    <source>
        <dbReference type="PROSITE" id="PS50240"/>
    </source>
</evidence>
<dbReference type="AlphaFoldDB" id="A0A7R9PYG8"/>
<dbReference type="InterPro" id="IPR009003">
    <property type="entry name" value="Peptidase_S1_PA"/>
</dbReference>
<dbReference type="Pfam" id="PF00089">
    <property type="entry name" value="Trypsin"/>
    <property type="match status" value="1"/>
</dbReference>
<gene>
    <name evidence="2" type="ORF">OSB1V03_LOCUS5404</name>
</gene>
<dbReference type="Gene3D" id="2.40.10.10">
    <property type="entry name" value="Trypsin-like serine proteases"/>
    <property type="match status" value="1"/>
</dbReference>
<proteinExistence type="predicted"/>
<dbReference type="PROSITE" id="PS00135">
    <property type="entry name" value="TRYPSIN_SER"/>
    <property type="match status" value="1"/>
</dbReference>
<protein>
    <recommendedName>
        <fullName evidence="1">Peptidase S1 domain-containing protein</fullName>
    </recommendedName>
</protein>
<dbReference type="GO" id="GO:0006508">
    <property type="term" value="P:proteolysis"/>
    <property type="evidence" value="ECO:0007669"/>
    <property type="project" value="InterPro"/>
</dbReference>
<dbReference type="InterPro" id="IPR051333">
    <property type="entry name" value="CLIP_Serine_Protease"/>
</dbReference>
<dbReference type="InterPro" id="IPR001254">
    <property type="entry name" value="Trypsin_dom"/>
</dbReference>
<dbReference type="Proteomes" id="UP000759131">
    <property type="component" value="Unassembled WGS sequence"/>
</dbReference>
<dbReference type="PANTHER" id="PTHR24260">
    <property type="match status" value="1"/>
</dbReference>
<dbReference type="PROSITE" id="PS50240">
    <property type="entry name" value="TRYPSIN_DOM"/>
    <property type="match status" value="1"/>
</dbReference>
<dbReference type="EMBL" id="CAJPIZ010002712">
    <property type="protein sequence ID" value="CAG2105396.1"/>
    <property type="molecule type" value="Genomic_DNA"/>
</dbReference>
<evidence type="ECO:0000313" key="2">
    <source>
        <dbReference type="EMBL" id="CAD7624966.1"/>
    </source>
</evidence>
<dbReference type="OrthoDB" id="10061449at2759"/>
<organism evidence="2">
    <name type="scientific">Medioppia subpectinata</name>
    <dbReference type="NCBI Taxonomy" id="1979941"/>
    <lineage>
        <taxon>Eukaryota</taxon>
        <taxon>Metazoa</taxon>
        <taxon>Ecdysozoa</taxon>
        <taxon>Arthropoda</taxon>
        <taxon>Chelicerata</taxon>
        <taxon>Arachnida</taxon>
        <taxon>Acari</taxon>
        <taxon>Acariformes</taxon>
        <taxon>Sarcoptiformes</taxon>
        <taxon>Oribatida</taxon>
        <taxon>Brachypylina</taxon>
        <taxon>Oppioidea</taxon>
        <taxon>Oppiidae</taxon>
        <taxon>Medioppia</taxon>
    </lineage>
</organism>
<dbReference type="InterPro" id="IPR033116">
    <property type="entry name" value="TRYPSIN_SER"/>
</dbReference>
<name>A0A7R9PYG8_9ACAR</name>
<evidence type="ECO:0000313" key="3">
    <source>
        <dbReference type="Proteomes" id="UP000759131"/>
    </source>
</evidence>
<dbReference type="GO" id="GO:0004252">
    <property type="term" value="F:serine-type endopeptidase activity"/>
    <property type="evidence" value="ECO:0007669"/>
    <property type="project" value="InterPro"/>
</dbReference>
<dbReference type="EMBL" id="OC857287">
    <property type="protein sequence ID" value="CAD7624966.1"/>
    <property type="molecule type" value="Genomic_DNA"/>
</dbReference>
<accession>A0A7R9PYG8</accession>
<dbReference type="PANTHER" id="PTHR24260:SF136">
    <property type="entry name" value="GH08193P-RELATED"/>
    <property type="match status" value="1"/>
</dbReference>
<keyword evidence="3" id="KW-1185">Reference proteome</keyword>
<dbReference type="InterPro" id="IPR043504">
    <property type="entry name" value="Peptidase_S1_PA_chymotrypsin"/>
</dbReference>
<sequence length="205" mass="22587">MFCGPNCPVTDIRVYPGLINQSIATHPYYTGGQYFIRPEWKQNRKSSWDLALIRLNTALPLDGTSGKTGINAICLPQKMALNDNEEYALLNGFGNDNNNGTGFGIQRMGWTKIMKATYTDIYISVLDDYALYAKRIPSLSGSAPCSGDSGSPYVQYVNGLAVVIGIQSGIFRVLGEDCPDVDSPLYAARVSYHIQWIIKTINDNN</sequence>
<reference evidence="2" key="1">
    <citation type="submission" date="2020-11" db="EMBL/GenBank/DDBJ databases">
        <authorList>
            <person name="Tran Van P."/>
        </authorList>
    </citation>
    <scope>NUCLEOTIDE SEQUENCE</scope>
</reference>
<feature type="domain" description="Peptidase S1" evidence="1">
    <location>
        <begin position="1"/>
        <end position="202"/>
    </location>
</feature>
<dbReference type="SUPFAM" id="SSF50494">
    <property type="entry name" value="Trypsin-like serine proteases"/>
    <property type="match status" value="1"/>
</dbReference>